<protein>
    <submittedName>
        <fullName evidence="1">Uncharacterized protein</fullName>
    </submittedName>
</protein>
<gene>
    <name evidence="1" type="ORF">L2E82_33518</name>
</gene>
<evidence type="ECO:0000313" key="2">
    <source>
        <dbReference type="Proteomes" id="UP001055811"/>
    </source>
</evidence>
<accession>A0ACB9BKB7</accession>
<dbReference type="Proteomes" id="UP001055811">
    <property type="component" value="Linkage Group LG06"/>
</dbReference>
<reference evidence="1 2" key="2">
    <citation type="journal article" date="2022" name="Mol. Ecol. Resour.">
        <title>The genomes of chicory, endive, great burdock and yacon provide insights into Asteraceae paleo-polyploidization history and plant inulin production.</title>
        <authorList>
            <person name="Fan W."/>
            <person name="Wang S."/>
            <person name="Wang H."/>
            <person name="Wang A."/>
            <person name="Jiang F."/>
            <person name="Liu H."/>
            <person name="Zhao H."/>
            <person name="Xu D."/>
            <person name="Zhang Y."/>
        </authorList>
    </citation>
    <scope>NUCLEOTIDE SEQUENCE [LARGE SCALE GENOMIC DNA]</scope>
    <source>
        <strain evidence="2">cv. Punajuju</strain>
        <tissue evidence="1">Leaves</tissue>
    </source>
</reference>
<reference evidence="2" key="1">
    <citation type="journal article" date="2022" name="Mol. Ecol. Resour.">
        <title>The genomes of chicory, endive, great burdock and yacon provide insights into Asteraceae palaeo-polyploidization history and plant inulin production.</title>
        <authorList>
            <person name="Fan W."/>
            <person name="Wang S."/>
            <person name="Wang H."/>
            <person name="Wang A."/>
            <person name="Jiang F."/>
            <person name="Liu H."/>
            <person name="Zhao H."/>
            <person name="Xu D."/>
            <person name="Zhang Y."/>
        </authorList>
    </citation>
    <scope>NUCLEOTIDE SEQUENCE [LARGE SCALE GENOMIC DNA]</scope>
    <source>
        <strain evidence="2">cv. Punajuju</strain>
    </source>
</reference>
<sequence length="194" mass="22154">MGVTWWTEAIVKKEGSNYVTVASVFVTSRTTSRRLSKPNREIQVAKSDIVKKVLSWVQFKQHNDLKKTKTDGNKRGKLNISKLEEAKFAATNNYVDCTLILPEGDTTKNLAMYVLSVLGQDYYGVFPLKGKLLNVREASPKKLQENVEIQRIKKISGLQHGKEYDNVKSLRYCHLLMMADHIIVRFSAIYELKS</sequence>
<evidence type="ECO:0000313" key="1">
    <source>
        <dbReference type="EMBL" id="KAI3722479.1"/>
    </source>
</evidence>
<dbReference type="EMBL" id="CM042014">
    <property type="protein sequence ID" value="KAI3722479.1"/>
    <property type="molecule type" value="Genomic_DNA"/>
</dbReference>
<proteinExistence type="predicted"/>
<keyword evidence="2" id="KW-1185">Reference proteome</keyword>
<comment type="caution">
    <text evidence="1">The sequence shown here is derived from an EMBL/GenBank/DDBJ whole genome shotgun (WGS) entry which is preliminary data.</text>
</comment>
<organism evidence="1 2">
    <name type="scientific">Cichorium intybus</name>
    <name type="common">Chicory</name>
    <dbReference type="NCBI Taxonomy" id="13427"/>
    <lineage>
        <taxon>Eukaryota</taxon>
        <taxon>Viridiplantae</taxon>
        <taxon>Streptophyta</taxon>
        <taxon>Embryophyta</taxon>
        <taxon>Tracheophyta</taxon>
        <taxon>Spermatophyta</taxon>
        <taxon>Magnoliopsida</taxon>
        <taxon>eudicotyledons</taxon>
        <taxon>Gunneridae</taxon>
        <taxon>Pentapetalae</taxon>
        <taxon>asterids</taxon>
        <taxon>campanulids</taxon>
        <taxon>Asterales</taxon>
        <taxon>Asteraceae</taxon>
        <taxon>Cichorioideae</taxon>
        <taxon>Cichorieae</taxon>
        <taxon>Cichoriinae</taxon>
        <taxon>Cichorium</taxon>
    </lineage>
</organism>
<name>A0ACB9BKB7_CICIN</name>